<accession>A0ABR4LJ07</accession>
<keyword evidence="1" id="KW-1133">Transmembrane helix</keyword>
<keyword evidence="1" id="KW-0472">Membrane</keyword>
<evidence type="ECO:0000256" key="1">
    <source>
        <dbReference type="SAM" id="Phobius"/>
    </source>
</evidence>
<gene>
    <name evidence="2" type="ORF">BJX67DRAFT_361165</name>
</gene>
<organism evidence="2 3">
    <name type="scientific">Aspergillus lucknowensis</name>
    <dbReference type="NCBI Taxonomy" id="176173"/>
    <lineage>
        <taxon>Eukaryota</taxon>
        <taxon>Fungi</taxon>
        <taxon>Dikarya</taxon>
        <taxon>Ascomycota</taxon>
        <taxon>Pezizomycotina</taxon>
        <taxon>Eurotiomycetes</taxon>
        <taxon>Eurotiomycetidae</taxon>
        <taxon>Eurotiales</taxon>
        <taxon>Aspergillaceae</taxon>
        <taxon>Aspergillus</taxon>
        <taxon>Aspergillus subgen. Nidulantes</taxon>
    </lineage>
</organism>
<sequence length="55" mass="5962">MPPYSAAQKQQIAQFVNFTQAKDSVATKVALLSSFLASLVHLWVLGANGKSYHVV</sequence>
<name>A0ABR4LJ07_9EURO</name>
<evidence type="ECO:0000313" key="2">
    <source>
        <dbReference type="EMBL" id="KAL2864446.1"/>
    </source>
</evidence>
<feature type="transmembrane region" description="Helical" evidence="1">
    <location>
        <begin position="25"/>
        <end position="45"/>
    </location>
</feature>
<dbReference type="GeneID" id="98144911"/>
<dbReference type="EMBL" id="JBFXLQ010000040">
    <property type="protein sequence ID" value="KAL2864446.1"/>
    <property type="molecule type" value="Genomic_DNA"/>
</dbReference>
<dbReference type="Proteomes" id="UP001610432">
    <property type="component" value="Unassembled WGS sequence"/>
</dbReference>
<reference evidence="2 3" key="1">
    <citation type="submission" date="2024-07" db="EMBL/GenBank/DDBJ databases">
        <title>Section-level genome sequencing and comparative genomics of Aspergillus sections Usti and Cavernicolus.</title>
        <authorList>
            <consortium name="Lawrence Berkeley National Laboratory"/>
            <person name="Nybo J.L."/>
            <person name="Vesth T.C."/>
            <person name="Theobald S."/>
            <person name="Frisvad J.C."/>
            <person name="Larsen T.O."/>
            <person name="Kjaerboelling I."/>
            <person name="Rothschild-Mancinelli K."/>
            <person name="Lyhne E.K."/>
            <person name="Kogle M.E."/>
            <person name="Barry K."/>
            <person name="Clum A."/>
            <person name="Na H."/>
            <person name="Ledsgaard L."/>
            <person name="Lin J."/>
            <person name="Lipzen A."/>
            <person name="Kuo A."/>
            <person name="Riley R."/>
            <person name="Mondo S."/>
            <person name="Labutti K."/>
            <person name="Haridas S."/>
            <person name="Pangalinan J."/>
            <person name="Salamov A.A."/>
            <person name="Simmons B.A."/>
            <person name="Magnuson J.K."/>
            <person name="Chen J."/>
            <person name="Drula E."/>
            <person name="Henrissat B."/>
            <person name="Wiebenga A."/>
            <person name="Lubbers R.J."/>
            <person name="Gomes A.C."/>
            <person name="Macurrencykelacurrency M.R."/>
            <person name="Stajich J."/>
            <person name="Grigoriev I.V."/>
            <person name="Mortensen U.H."/>
            <person name="De Vries R.P."/>
            <person name="Baker S.E."/>
            <person name="Andersen M.R."/>
        </authorList>
    </citation>
    <scope>NUCLEOTIDE SEQUENCE [LARGE SCALE GENOMIC DNA]</scope>
    <source>
        <strain evidence="2 3">CBS 449.75</strain>
    </source>
</reference>
<protein>
    <submittedName>
        <fullName evidence="2">Uncharacterized protein</fullName>
    </submittedName>
</protein>
<evidence type="ECO:0000313" key="3">
    <source>
        <dbReference type="Proteomes" id="UP001610432"/>
    </source>
</evidence>
<keyword evidence="3" id="KW-1185">Reference proteome</keyword>
<comment type="caution">
    <text evidence="2">The sequence shown here is derived from an EMBL/GenBank/DDBJ whole genome shotgun (WGS) entry which is preliminary data.</text>
</comment>
<proteinExistence type="predicted"/>
<dbReference type="RefSeq" id="XP_070883425.1">
    <property type="nucleotide sequence ID" value="XM_071029839.1"/>
</dbReference>
<keyword evidence="1" id="KW-0812">Transmembrane</keyword>